<reference evidence="2 3" key="1">
    <citation type="submission" date="2023-07" db="EMBL/GenBank/DDBJ databases">
        <title>Sorghum-associated microbial communities from plants grown in Nebraska, USA.</title>
        <authorList>
            <person name="Schachtman D."/>
        </authorList>
    </citation>
    <scope>NUCLEOTIDE SEQUENCE [LARGE SCALE GENOMIC DNA]</scope>
    <source>
        <strain evidence="2 3">BE240</strain>
    </source>
</reference>
<feature type="transmembrane region" description="Helical" evidence="1">
    <location>
        <begin position="246"/>
        <end position="266"/>
    </location>
</feature>
<evidence type="ECO:0000313" key="3">
    <source>
        <dbReference type="Proteomes" id="UP001265550"/>
    </source>
</evidence>
<feature type="transmembrane region" description="Helical" evidence="1">
    <location>
        <begin position="32"/>
        <end position="53"/>
    </location>
</feature>
<feature type="transmembrane region" description="Helical" evidence="1">
    <location>
        <begin position="93"/>
        <end position="119"/>
    </location>
</feature>
<dbReference type="EMBL" id="JAVDWE010000016">
    <property type="protein sequence ID" value="MDR7096749.1"/>
    <property type="molecule type" value="Genomic_DNA"/>
</dbReference>
<dbReference type="Proteomes" id="UP001265550">
    <property type="component" value="Unassembled WGS sequence"/>
</dbReference>
<comment type="caution">
    <text evidence="2">The sequence shown here is derived from an EMBL/GenBank/DDBJ whole genome shotgun (WGS) entry which is preliminary data.</text>
</comment>
<sequence length="361" mass="38339">MRARLIGAEALAAAAQASAVLLVAPGDLSKAFALVMIVTAVLPGLMLTGDVKLINAGLTDASGNLIVKTVASTALNMPLGAAVLFLQESTQPLLLLALFLLFGTIGATAQTFSSTWYYVQPDKSSVIRSKLVSVGVKVAFAGAAVWFSELTLALLGIGLGAIIEFAMNFRSLPWHANAESVGRSTLLSPLGLAYGVSRIVSAGLKVGLTTLLGPLIASFLVIEQLVGGANSIFEKYFVRSVRWRQAVRAIKILYLIAMLALVPWLASQPFLPQEKISLLWLTIVACAGLLPLSEMYIALERRGQSFVAIGSSIISITCAGLLFIAWLTNTLSWASLIAYVALPGSTFIFYWLSSTHARHNA</sequence>
<feature type="transmembrane region" description="Helical" evidence="1">
    <location>
        <begin position="206"/>
        <end position="226"/>
    </location>
</feature>
<feature type="transmembrane region" description="Helical" evidence="1">
    <location>
        <begin position="65"/>
        <end position="87"/>
    </location>
</feature>
<evidence type="ECO:0000256" key="1">
    <source>
        <dbReference type="SAM" id="Phobius"/>
    </source>
</evidence>
<proteinExistence type="predicted"/>
<keyword evidence="1" id="KW-1133">Transmembrane helix</keyword>
<feature type="transmembrane region" description="Helical" evidence="1">
    <location>
        <begin position="333"/>
        <end position="352"/>
    </location>
</feature>
<protein>
    <recommendedName>
        <fullName evidence="4">Polysaccharide biosynthesis protein</fullName>
    </recommendedName>
</protein>
<keyword evidence="3" id="KW-1185">Reference proteome</keyword>
<accession>A0ABU1VGZ6</accession>
<organism evidence="2 3">
    <name type="scientific">Hydrogenophaga laconesensis</name>
    <dbReference type="NCBI Taxonomy" id="1805971"/>
    <lineage>
        <taxon>Bacteria</taxon>
        <taxon>Pseudomonadati</taxon>
        <taxon>Pseudomonadota</taxon>
        <taxon>Betaproteobacteria</taxon>
        <taxon>Burkholderiales</taxon>
        <taxon>Comamonadaceae</taxon>
        <taxon>Hydrogenophaga</taxon>
    </lineage>
</organism>
<keyword evidence="1" id="KW-0472">Membrane</keyword>
<feature type="transmembrane region" description="Helical" evidence="1">
    <location>
        <begin position="306"/>
        <end position="327"/>
    </location>
</feature>
<feature type="transmembrane region" description="Helical" evidence="1">
    <location>
        <begin position="278"/>
        <end position="299"/>
    </location>
</feature>
<gene>
    <name evidence="2" type="ORF">J2X09_004506</name>
</gene>
<feature type="transmembrane region" description="Helical" evidence="1">
    <location>
        <begin position="181"/>
        <end position="200"/>
    </location>
</feature>
<evidence type="ECO:0008006" key="4">
    <source>
        <dbReference type="Google" id="ProtNLM"/>
    </source>
</evidence>
<evidence type="ECO:0000313" key="2">
    <source>
        <dbReference type="EMBL" id="MDR7096749.1"/>
    </source>
</evidence>
<name>A0ABU1VGZ6_9BURK</name>
<dbReference type="RefSeq" id="WP_204734408.1">
    <property type="nucleotide sequence ID" value="NZ_JAVDWE010000016.1"/>
</dbReference>
<feature type="transmembrane region" description="Helical" evidence="1">
    <location>
        <begin position="153"/>
        <end position="169"/>
    </location>
</feature>
<keyword evidence="1" id="KW-0812">Transmembrane</keyword>